<dbReference type="FunFam" id="1.10.1040.10:FF:000017">
    <property type="entry name" value="2-dehydropantoate 2-reductase"/>
    <property type="match status" value="1"/>
</dbReference>
<comment type="pathway">
    <text evidence="4">Cofactor biosynthesis; (R)-pantothenate biosynthesis; (R)-pantoate from 3-methyl-2-oxobutanoate: step 2/2.</text>
</comment>
<evidence type="ECO:0000259" key="5">
    <source>
        <dbReference type="Pfam" id="PF02558"/>
    </source>
</evidence>
<evidence type="ECO:0000313" key="7">
    <source>
        <dbReference type="EMBL" id="BEP29172.1"/>
    </source>
</evidence>
<keyword evidence="8" id="KW-1185">Reference proteome</keyword>
<accession>A0AAU9EB76</accession>
<dbReference type="SUPFAM" id="SSF48179">
    <property type="entry name" value="6-phosphogluconate dehydrogenase C-terminal domain-like"/>
    <property type="match status" value="1"/>
</dbReference>
<dbReference type="Gene3D" id="1.10.1040.10">
    <property type="entry name" value="N-(1-d-carboxylethyl)-l-norvaline Dehydrogenase, domain 2"/>
    <property type="match status" value="1"/>
</dbReference>
<dbReference type="InterPro" id="IPR008927">
    <property type="entry name" value="6-PGluconate_DH-like_C_sf"/>
</dbReference>
<evidence type="ECO:0000256" key="3">
    <source>
        <dbReference type="ARBA" id="ARBA00023002"/>
    </source>
</evidence>
<reference evidence="7 8" key="1">
    <citation type="submission" date="2023-08" db="EMBL/GenBank/DDBJ databases">
        <title>Helicovermis profunda gen. nov., sp. nov., a novel mesophilic, fermentative bacterium within the Bacillota from a deep-sea hydrothermal vent chimney.</title>
        <authorList>
            <person name="Miyazaki U."/>
            <person name="Mizutani D."/>
            <person name="Hashimoto Y."/>
            <person name="Tame A."/>
            <person name="Sawayama S."/>
            <person name="Miyazaki J."/>
            <person name="Takai K."/>
            <person name="Nakagawa S."/>
        </authorList>
    </citation>
    <scope>NUCLEOTIDE SEQUENCE [LARGE SCALE GENOMIC DNA]</scope>
    <source>
        <strain evidence="7 8">S502</strain>
    </source>
</reference>
<dbReference type="InterPro" id="IPR013752">
    <property type="entry name" value="KPA_reductase"/>
</dbReference>
<evidence type="ECO:0000259" key="6">
    <source>
        <dbReference type="Pfam" id="PF08546"/>
    </source>
</evidence>
<dbReference type="InterPro" id="IPR051402">
    <property type="entry name" value="KPR-Related"/>
</dbReference>
<evidence type="ECO:0000313" key="8">
    <source>
        <dbReference type="Proteomes" id="UP001321786"/>
    </source>
</evidence>
<name>A0AAU9EB76_9FIRM</name>
<dbReference type="EMBL" id="AP028654">
    <property type="protein sequence ID" value="BEP29172.1"/>
    <property type="molecule type" value="Genomic_DNA"/>
</dbReference>
<dbReference type="PANTHER" id="PTHR21708">
    <property type="entry name" value="PROBABLE 2-DEHYDROPANTOATE 2-REDUCTASE"/>
    <property type="match status" value="1"/>
</dbReference>
<dbReference type="AlphaFoldDB" id="A0AAU9EB76"/>
<proteinExistence type="inferred from homology"/>
<comment type="catalytic activity">
    <reaction evidence="4">
        <text>(R)-pantoate + NADP(+) = 2-dehydropantoate + NADPH + H(+)</text>
        <dbReference type="Rhea" id="RHEA:16233"/>
        <dbReference type="ChEBI" id="CHEBI:11561"/>
        <dbReference type="ChEBI" id="CHEBI:15378"/>
        <dbReference type="ChEBI" id="CHEBI:15980"/>
        <dbReference type="ChEBI" id="CHEBI:57783"/>
        <dbReference type="ChEBI" id="CHEBI:58349"/>
        <dbReference type="EC" id="1.1.1.169"/>
    </reaction>
</comment>
<organism evidence="7 8">
    <name type="scientific">Helicovermis profundi</name>
    <dbReference type="NCBI Taxonomy" id="3065157"/>
    <lineage>
        <taxon>Bacteria</taxon>
        <taxon>Bacillati</taxon>
        <taxon>Bacillota</taxon>
        <taxon>Clostridia</taxon>
        <taxon>Helicovermis</taxon>
    </lineage>
</organism>
<comment type="function">
    <text evidence="4">Catalyzes the NADPH-dependent reduction of ketopantoate into pantoic acid.</text>
</comment>
<evidence type="ECO:0000256" key="1">
    <source>
        <dbReference type="ARBA" id="ARBA00007870"/>
    </source>
</evidence>
<keyword evidence="3 4" id="KW-0560">Oxidoreductase</keyword>
<dbReference type="RefSeq" id="WP_338534838.1">
    <property type="nucleotide sequence ID" value="NZ_AP028654.1"/>
</dbReference>
<dbReference type="InterPro" id="IPR013332">
    <property type="entry name" value="KPR_N"/>
</dbReference>
<dbReference type="InterPro" id="IPR003710">
    <property type="entry name" value="ApbA"/>
</dbReference>
<keyword evidence="2 4" id="KW-0521">NADP</keyword>
<dbReference type="KEGG" id="hprf:HLPR_15030"/>
<evidence type="ECO:0000256" key="2">
    <source>
        <dbReference type="ARBA" id="ARBA00022857"/>
    </source>
</evidence>
<feature type="domain" description="Ketopantoate reductase N-terminal" evidence="5">
    <location>
        <begin position="7"/>
        <end position="150"/>
    </location>
</feature>
<protein>
    <recommendedName>
        <fullName evidence="4">2-dehydropantoate 2-reductase</fullName>
        <ecNumber evidence="4">1.1.1.169</ecNumber>
    </recommendedName>
    <alternativeName>
        <fullName evidence="4">Ketopantoate reductase</fullName>
    </alternativeName>
</protein>
<evidence type="ECO:0000256" key="4">
    <source>
        <dbReference type="RuleBase" id="RU362068"/>
    </source>
</evidence>
<comment type="similarity">
    <text evidence="1 4">Belongs to the ketopantoate reductase family.</text>
</comment>
<dbReference type="InterPro" id="IPR013328">
    <property type="entry name" value="6PGD_dom2"/>
</dbReference>
<dbReference type="NCBIfam" id="TIGR00745">
    <property type="entry name" value="apbA_panE"/>
    <property type="match status" value="1"/>
</dbReference>
<dbReference type="GO" id="GO:0005737">
    <property type="term" value="C:cytoplasm"/>
    <property type="evidence" value="ECO:0007669"/>
    <property type="project" value="TreeGrafter"/>
</dbReference>
<sequence>MRNMKSVYLIGLGAIGASFCSKFIENDYENFKVIANGKRKEKYESSKFIVNNKEYKFKFISSEDNMEKADLIIIACKFHHLSDVIKQVKPFVNSKTVIMSLLNGISSEAIIAKELGEEKLLYSVCYGIDALRNDNGISYKNLGTIMFGEKENSVYSNRVEGIKNLFDEVGIPYDSPKDLMKVIWRKFMINVGINQTSAILRADYKVFQNDYYARKLMDDTMREVIGLANKLGIDLGDEDIELFHDFIDTFAPNGKTSMLQDIESKRKTEVEMFAGEMIKLGGLNSYDTPINNILFDMIKTIENNY</sequence>
<gene>
    <name evidence="7" type="ORF">HLPR_15030</name>
</gene>
<dbReference type="Gene3D" id="3.40.50.720">
    <property type="entry name" value="NAD(P)-binding Rossmann-like Domain"/>
    <property type="match status" value="1"/>
</dbReference>
<dbReference type="GO" id="GO:0015940">
    <property type="term" value="P:pantothenate biosynthetic process"/>
    <property type="evidence" value="ECO:0007669"/>
    <property type="project" value="UniProtKB-KW"/>
</dbReference>
<dbReference type="InterPro" id="IPR036291">
    <property type="entry name" value="NAD(P)-bd_dom_sf"/>
</dbReference>
<dbReference type="SUPFAM" id="SSF51735">
    <property type="entry name" value="NAD(P)-binding Rossmann-fold domains"/>
    <property type="match status" value="1"/>
</dbReference>
<dbReference type="GO" id="GO:0008677">
    <property type="term" value="F:2-dehydropantoate 2-reductase activity"/>
    <property type="evidence" value="ECO:0007669"/>
    <property type="project" value="UniProtKB-EC"/>
</dbReference>
<keyword evidence="4" id="KW-0566">Pantothenate biosynthesis</keyword>
<dbReference type="Pfam" id="PF08546">
    <property type="entry name" value="ApbA_C"/>
    <property type="match status" value="1"/>
</dbReference>
<dbReference type="Pfam" id="PF02558">
    <property type="entry name" value="ApbA"/>
    <property type="match status" value="1"/>
</dbReference>
<feature type="domain" description="Ketopantoate reductase C-terminal" evidence="6">
    <location>
        <begin position="178"/>
        <end position="302"/>
    </location>
</feature>
<dbReference type="Proteomes" id="UP001321786">
    <property type="component" value="Chromosome"/>
</dbReference>
<dbReference type="PANTHER" id="PTHR21708:SF26">
    <property type="entry name" value="2-DEHYDROPANTOATE 2-REDUCTASE"/>
    <property type="match status" value="1"/>
</dbReference>
<dbReference type="EC" id="1.1.1.169" evidence="4"/>